<keyword evidence="10 11" id="KW-0472">Membrane</keyword>
<feature type="transmembrane region" description="Helical" evidence="11">
    <location>
        <begin position="566"/>
        <end position="584"/>
    </location>
</feature>
<keyword evidence="16" id="KW-1185">Reference proteome</keyword>
<sequence>MRIIDLLSKDSISLRLQAKNKMEAINELVDLVDASGHLTDKKAYKEGIIAREEQSTTGIGEGIAIPHAKVAAVKKACLAAAVSHVGVDYESFDGSLAHLFFMIAAPDGANNTHLEVLSRLSTILMDESFRKKLMDAKTVDEFLSLIDRKETEAFKEETEEVIEQGGNEKASKYPQVLAVTACPTGIAHTFMAAESLNKKGAELGISIKVETNGSAGIKNALTKEEIEHCEAIIVAADKKVEMARFNGKRVIQTKVADGIHKAEELINRAVNGEAPIYYNSSATQDVVEESTESFGRQLYKHLMNGVSNMLPFVVAGGILIALAFLFDNREINPANFGSNTPFAAFFKTIGDAAFGFLLPVLAGFIAVSIADRPAMVVGFVGGLLANVGGAGFLGALLAGFIAGYLVVGLKKVFSFLPSSLEGIKPVLLYPLFGTLLVGVIMTFIVNPPVAFVNQGLTNFLNGLGTSSAVILGIVVAGMMAIDMGGPFNKAAYVFGIASLESGNEAVMAAVMAGGMVPPLAIALATTFFSQRFTKEQRDSGKVNYVMGLSFITEGAIPFAAADPLKVIPACVVGSAIAGALTMIFNCTLPAPHGGIFVLPVVGNALMYLVAIAVGSIVGACILGALKKK</sequence>
<dbReference type="Pfam" id="PF00359">
    <property type="entry name" value="PTS_EIIA_2"/>
    <property type="match status" value="1"/>
</dbReference>
<evidence type="ECO:0000313" key="15">
    <source>
        <dbReference type="EMBL" id="BEH90765.1"/>
    </source>
</evidence>
<evidence type="ECO:0000256" key="1">
    <source>
        <dbReference type="ARBA" id="ARBA00004429"/>
    </source>
</evidence>
<evidence type="ECO:0000259" key="12">
    <source>
        <dbReference type="PROSITE" id="PS51094"/>
    </source>
</evidence>
<dbReference type="PROSITE" id="PS51104">
    <property type="entry name" value="PTS_EIIC_TYPE_2"/>
    <property type="match status" value="1"/>
</dbReference>
<reference evidence="15" key="1">
    <citation type="journal article" date="2024" name="Int. J. Syst. Evol. Microbiol.">
        <title>Turicibacter faecis sp. nov., isolated from faeces of heart failure mouse model.</title>
        <authorList>
            <person name="Imamura Y."/>
            <person name="Motooka D."/>
            <person name="Nakajima Y."/>
            <person name="Ito S."/>
            <person name="Kitakaze M."/>
            <person name="Iida T."/>
            <person name="Nakamura S."/>
        </authorList>
    </citation>
    <scope>NUCLEOTIDE SEQUENCE</scope>
    <source>
        <strain evidence="15">TC023</strain>
    </source>
</reference>
<evidence type="ECO:0000256" key="11">
    <source>
        <dbReference type="SAM" id="Phobius"/>
    </source>
</evidence>
<dbReference type="NCBIfam" id="TIGR01427">
    <property type="entry name" value="PTS_IIC_fructo"/>
    <property type="match status" value="1"/>
</dbReference>
<dbReference type="SUPFAM" id="SSF55804">
    <property type="entry name" value="Phoshotransferase/anion transport protein"/>
    <property type="match status" value="1"/>
</dbReference>
<dbReference type="InterPro" id="IPR013011">
    <property type="entry name" value="PTS_EIIB_2"/>
</dbReference>
<evidence type="ECO:0000256" key="6">
    <source>
        <dbReference type="ARBA" id="ARBA00022679"/>
    </source>
</evidence>
<accession>A0ABM8IHS0</accession>
<dbReference type="EMBL" id="AP028127">
    <property type="protein sequence ID" value="BEH90765.1"/>
    <property type="molecule type" value="Genomic_DNA"/>
</dbReference>
<feature type="transmembrane region" description="Helical" evidence="11">
    <location>
        <begin position="306"/>
        <end position="326"/>
    </location>
</feature>
<dbReference type="InterPro" id="IPR004715">
    <property type="entry name" value="PTS_IIA_fruc"/>
</dbReference>
<dbReference type="PANTHER" id="PTHR30505">
    <property type="entry name" value="FRUCTOSE-LIKE PERMEASE"/>
    <property type="match status" value="1"/>
</dbReference>
<dbReference type="InterPro" id="IPR013014">
    <property type="entry name" value="PTS_EIIC_2"/>
</dbReference>
<dbReference type="CDD" id="cd00211">
    <property type="entry name" value="PTS_IIA_fru"/>
    <property type="match status" value="1"/>
</dbReference>
<evidence type="ECO:0000256" key="7">
    <source>
        <dbReference type="ARBA" id="ARBA00022683"/>
    </source>
</evidence>
<feature type="transmembrane region" description="Helical" evidence="11">
    <location>
        <begin position="458"/>
        <end position="481"/>
    </location>
</feature>
<evidence type="ECO:0000256" key="5">
    <source>
        <dbReference type="ARBA" id="ARBA00022597"/>
    </source>
</evidence>
<dbReference type="CDD" id="cd05569">
    <property type="entry name" value="PTS_IIB_fructose"/>
    <property type="match status" value="1"/>
</dbReference>
<dbReference type="NCBIfam" id="TIGR00848">
    <property type="entry name" value="fruA"/>
    <property type="match status" value="1"/>
</dbReference>
<keyword evidence="4" id="KW-0597">Phosphoprotein</keyword>
<evidence type="ECO:0000256" key="2">
    <source>
        <dbReference type="ARBA" id="ARBA00022448"/>
    </source>
</evidence>
<dbReference type="PANTHER" id="PTHR30505:SF28">
    <property type="entry name" value="PTS SYSTEM 2-O-ALPHA-MANNOSYL-D-GLYCERATE-SPECIFIC EIIABC COMPONENT"/>
    <property type="match status" value="1"/>
</dbReference>
<feature type="domain" description="PTS EIIC type-2" evidence="14">
    <location>
        <begin position="298"/>
        <end position="628"/>
    </location>
</feature>
<dbReference type="Gene3D" id="3.40.50.2300">
    <property type="match status" value="1"/>
</dbReference>
<evidence type="ECO:0000256" key="9">
    <source>
        <dbReference type="ARBA" id="ARBA00022989"/>
    </source>
</evidence>
<evidence type="ECO:0000256" key="10">
    <source>
        <dbReference type="ARBA" id="ARBA00023136"/>
    </source>
</evidence>
<name>A0ABM8IHS0_9FIRM</name>
<keyword evidence="7" id="KW-0598">Phosphotransferase system</keyword>
<dbReference type="Gene3D" id="3.40.930.10">
    <property type="entry name" value="Mannitol-specific EII, Chain A"/>
    <property type="match status" value="1"/>
</dbReference>
<dbReference type="InterPro" id="IPR036095">
    <property type="entry name" value="PTS_EIIB-like_sf"/>
</dbReference>
<evidence type="ECO:0000256" key="4">
    <source>
        <dbReference type="ARBA" id="ARBA00022553"/>
    </source>
</evidence>
<dbReference type="Pfam" id="PF02378">
    <property type="entry name" value="PTS_EIIC"/>
    <property type="match status" value="1"/>
</dbReference>
<keyword evidence="6" id="KW-0808">Transferase</keyword>
<evidence type="ECO:0000259" key="14">
    <source>
        <dbReference type="PROSITE" id="PS51104"/>
    </source>
</evidence>
<dbReference type="RefSeq" id="WP_161831663.1">
    <property type="nucleotide sequence ID" value="NZ_AP028127.1"/>
</dbReference>
<dbReference type="Pfam" id="PF02302">
    <property type="entry name" value="PTS_IIB"/>
    <property type="match status" value="1"/>
</dbReference>
<proteinExistence type="predicted"/>
<keyword evidence="3" id="KW-1003">Cell membrane</keyword>
<dbReference type="PROSITE" id="PS00372">
    <property type="entry name" value="PTS_EIIA_TYPE_2_HIS"/>
    <property type="match status" value="1"/>
</dbReference>
<dbReference type="InterPro" id="IPR006327">
    <property type="entry name" value="PTS_IIC_fruc"/>
</dbReference>
<evidence type="ECO:0000313" key="16">
    <source>
        <dbReference type="Proteomes" id="UP001432099"/>
    </source>
</evidence>
<protein>
    <submittedName>
        <fullName evidence="15">PTS fructose transporter subunit IIC</fullName>
    </submittedName>
</protein>
<dbReference type="InterPro" id="IPR016152">
    <property type="entry name" value="PTrfase/Anion_transptr"/>
</dbReference>
<feature type="domain" description="PTS EIIB type-2" evidence="13">
    <location>
        <begin position="176"/>
        <end position="271"/>
    </location>
</feature>
<dbReference type="PROSITE" id="PS51094">
    <property type="entry name" value="PTS_EIIA_TYPE_2"/>
    <property type="match status" value="1"/>
</dbReference>
<gene>
    <name evidence="15" type="primary">fruABC</name>
    <name evidence="15" type="ORF">T23_08670</name>
</gene>
<dbReference type="PROSITE" id="PS51099">
    <property type="entry name" value="PTS_EIIB_TYPE_2"/>
    <property type="match status" value="1"/>
</dbReference>
<evidence type="ECO:0000259" key="13">
    <source>
        <dbReference type="PROSITE" id="PS51099"/>
    </source>
</evidence>
<feature type="transmembrane region" description="Helical" evidence="11">
    <location>
        <begin position="505"/>
        <end position="528"/>
    </location>
</feature>
<keyword evidence="8 11" id="KW-0812">Transmembrane</keyword>
<comment type="subcellular location">
    <subcellularLocation>
        <location evidence="1">Cell inner membrane</location>
        <topology evidence="1">Multi-pass membrane protein</topology>
    </subcellularLocation>
</comment>
<feature type="transmembrane region" description="Helical" evidence="11">
    <location>
        <begin position="604"/>
        <end position="625"/>
    </location>
</feature>
<feature type="transmembrane region" description="Helical" evidence="11">
    <location>
        <begin position="374"/>
        <end position="407"/>
    </location>
</feature>
<dbReference type="InterPro" id="IPR003501">
    <property type="entry name" value="PTS_EIIB_2/3"/>
</dbReference>
<keyword evidence="9 11" id="KW-1133">Transmembrane helix</keyword>
<feature type="transmembrane region" description="Helical" evidence="11">
    <location>
        <begin position="346"/>
        <end position="367"/>
    </location>
</feature>
<keyword evidence="2" id="KW-0813">Transport</keyword>
<organism evidence="15 16">
    <name type="scientific">Turicibacter faecis</name>
    <dbReference type="NCBI Taxonomy" id="2963365"/>
    <lineage>
        <taxon>Bacteria</taxon>
        <taxon>Bacillati</taxon>
        <taxon>Bacillota</taxon>
        <taxon>Erysipelotrichia</taxon>
        <taxon>Erysipelotrichales</taxon>
        <taxon>Turicibacteraceae</taxon>
        <taxon>Turicibacter</taxon>
    </lineage>
</organism>
<feature type="transmembrane region" description="Helical" evidence="11">
    <location>
        <begin position="427"/>
        <end position="446"/>
    </location>
</feature>
<dbReference type="InterPro" id="IPR050864">
    <property type="entry name" value="Bacterial_PTS_Sugar_Transport"/>
</dbReference>
<dbReference type="SUPFAM" id="SSF52794">
    <property type="entry name" value="PTS system IIB component-like"/>
    <property type="match status" value="1"/>
</dbReference>
<feature type="domain" description="PTS EIIA type-2" evidence="12">
    <location>
        <begin position="5"/>
        <end position="149"/>
    </location>
</feature>
<dbReference type="InterPro" id="IPR002178">
    <property type="entry name" value="PTS_EIIA_type-2_dom"/>
</dbReference>
<keyword evidence="5" id="KW-0762">Sugar transport</keyword>
<evidence type="ECO:0000256" key="8">
    <source>
        <dbReference type="ARBA" id="ARBA00022692"/>
    </source>
</evidence>
<dbReference type="InterPro" id="IPR003353">
    <property type="entry name" value="PTS_IIB_fruc"/>
</dbReference>
<dbReference type="InterPro" id="IPR003352">
    <property type="entry name" value="PTS_EIIC"/>
</dbReference>
<evidence type="ECO:0000256" key="3">
    <source>
        <dbReference type="ARBA" id="ARBA00022475"/>
    </source>
</evidence>
<dbReference type="Proteomes" id="UP001432099">
    <property type="component" value="Chromosome"/>
</dbReference>
<dbReference type="NCBIfam" id="TIGR00829">
    <property type="entry name" value="FRU"/>
    <property type="match status" value="1"/>
</dbReference>